<dbReference type="RefSeq" id="XP_001311160.1">
    <property type="nucleotide sequence ID" value="XM_001311159.1"/>
</dbReference>
<evidence type="ECO:0000313" key="3">
    <source>
        <dbReference type="Proteomes" id="UP000001542"/>
    </source>
</evidence>
<keyword evidence="3" id="KW-1185">Reference proteome</keyword>
<dbReference type="KEGG" id="tva:4756025"/>
<proteinExistence type="predicted"/>
<dbReference type="InParanoid" id="A2FA22"/>
<reference evidence="2" key="1">
    <citation type="submission" date="2006-10" db="EMBL/GenBank/DDBJ databases">
        <authorList>
            <person name="Amadeo P."/>
            <person name="Zhao Q."/>
            <person name="Wortman J."/>
            <person name="Fraser-Liggett C."/>
            <person name="Carlton J."/>
        </authorList>
    </citation>
    <scope>NUCLEOTIDE SEQUENCE</scope>
    <source>
        <strain evidence="2">G3</strain>
    </source>
</reference>
<dbReference type="VEuPathDB" id="TrichDB:TVAG_010050"/>
<feature type="compositionally biased region" description="Polar residues" evidence="1">
    <location>
        <begin position="1"/>
        <end position="10"/>
    </location>
</feature>
<evidence type="ECO:0000256" key="1">
    <source>
        <dbReference type="SAM" id="MobiDB-lite"/>
    </source>
</evidence>
<name>A2FA22_TRIV3</name>
<dbReference type="VEuPathDB" id="TrichDB:TVAGG3_0082650"/>
<accession>A2FA22</accession>
<feature type="compositionally biased region" description="Low complexity" evidence="1">
    <location>
        <begin position="63"/>
        <end position="75"/>
    </location>
</feature>
<feature type="region of interest" description="Disordered" evidence="1">
    <location>
        <begin position="46"/>
        <end position="88"/>
    </location>
</feature>
<dbReference type="Proteomes" id="UP000001542">
    <property type="component" value="Unassembled WGS sequence"/>
</dbReference>
<protein>
    <submittedName>
        <fullName evidence="2">Uncharacterized protein</fullName>
    </submittedName>
</protein>
<feature type="region of interest" description="Disordered" evidence="1">
    <location>
        <begin position="1"/>
        <end position="27"/>
    </location>
</feature>
<sequence>MESEISNFPPTSAIFLPSKNNKHTKKDKLSAISKAELMGGFQPTLTEIIESTRENNPFDYQNSQKSTSKEQSSSSCFDSPKKIRSSYSSDPYFRKKNELRRFISEEFARLINQDHQEYLSAYSRKELNVCGGFPNHRIRKQMLMIGLL</sequence>
<evidence type="ECO:0000313" key="2">
    <source>
        <dbReference type="EMBL" id="EAX98230.1"/>
    </source>
</evidence>
<dbReference type="EMBL" id="DS113683">
    <property type="protein sequence ID" value="EAX98230.1"/>
    <property type="molecule type" value="Genomic_DNA"/>
</dbReference>
<organism evidence="2 3">
    <name type="scientific">Trichomonas vaginalis (strain ATCC PRA-98 / G3)</name>
    <dbReference type="NCBI Taxonomy" id="412133"/>
    <lineage>
        <taxon>Eukaryota</taxon>
        <taxon>Metamonada</taxon>
        <taxon>Parabasalia</taxon>
        <taxon>Trichomonadida</taxon>
        <taxon>Trichomonadidae</taxon>
        <taxon>Trichomonas</taxon>
    </lineage>
</organism>
<reference evidence="2" key="2">
    <citation type="journal article" date="2007" name="Science">
        <title>Draft genome sequence of the sexually transmitted pathogen Trichomonas vaginalis.</title>
        <authorList>
            <person name="Carlton J.M."/>
            <person name="Hirt R.P."/>
            <person name="Silva J.C."/>
            <person name="Delcher A.L."/>
            <person name="Schatz M."/>
            <person name="Zhao Q."/>
            <person name="Wortman J.R."/>
            <person name="Bidwell S.L."/>
            <person name="Alsmark U.C.M."/>
            <person name="Besteiro S."/>
            <person name="Sicheritz-Ponten T."/>
            <person name="Noel C.J."/>
            <person name="Dacks J.B."/>
            <person name="Foster P.G."/>
            <person name="Simillion C."/>
            <person name="Van de Peer Y."/>
            <person name="Miranda-Saavedra D."/>
            <person name="Barton G.J."/>
            <person name="Westrop G.D."/>
            <person name="Mueller S."/>
            <person name="Dessi D."/>
            <person name="Fiori P.L."/>
            <person name="Ren Q."/>
            <person name="Paulsen I."/>
            <person name="Zhang H."/>
            <person name="Bastida-Corcuera F.D."/>
            <person name="Simoes-Barbosa A."/>
            <person name="Brown M.T."/>
            <person name="Hayes R.D."/>
            <person name="Mukherjee M."/>
            <person name="Okumura C.Y."/>
            <person name="Schneider R."/>
            <person name="Smith A.J."/>
            <person name="Vanacova S."/>
            <person name="Villalvazo M."/>
            <person name="Haas B.J."/>
            <person name="Pertea M."/>
            <person name="Feldblyum T.V."/>
            <person name="Utterback T.R."/>
            <person name="Shu C.L."/>
            <person name="Osoegawa K."/>
            <person name="de Jong P.J."/>
            <person name="Hrdy I."/>
            <person name="Horvathova L."/>
            <person name="Zubacova Z."/>
            <person name="Dolezal P."/>
            <person name="Malik S.B."/>
            <person name="Logsdon J.M. Jr."/>
            <person name="Henze K."/>
            <person name="Gupta A."/>
            <person name="Wang C.C."/>
            <person name="Dunne R.L."/>
            <person name="Upcroft J.A."/>
            <person name="Upcroft P."/>
            <person name="White O."/>
            <person name="Salzberg S.L."/>
            <person name="Tang P."/>
            <person name="Chiu C.-H."/>
            <person name="Lee Y.-S."/>
            <person name="Embley T.M."/>
            <person name="Coombs G.H."/>
            <person name="Mottram J.C."/>
            <person name="Tachezy J."/>
            <person name="Fraser-Liggett C.M."/>
            <person name="Johnson P.J."/>
        </authorList>
    </citation>
    <scope>NUCLEOTIDE SEQUENCE [LARGE SCALE GENOMIC DNA]</scope>
    <source>
        <strain evidence="2">G3</strain>
    </source>
</reference>
<gene>
    <name evidence="2" type="ORF">TVAG_010050</name>
</gene>
<dbReference type="AlphaFoldDB" id="A2FA22"/>